<dbReference type="NCBIfam" id="NF033379">
    <property type="entry name" value="FrucBisAld_I"/>
    <property type="match status" value="1"/>
</dbReference>
<dbReference type="InterPro" id="IPR029768">
    <property type="entry name" value="Aldolase_I_AS"/>
</dbReference>
<evidence type="ECO:0000313" key="9">
    <source>
        <dbReference type="EMBL" id="GJQ14336.1"/>
    </source>
</evidence>
<dbReference type="Gene3D" id="3.20.20.70">
    <property type="entry name" value="Aldolase class I"/>
    <property type="match status" value="1"/>
</dbReference>
<comment type="catalytic activity">
    <reaction evidence="1 8">
        <text>beta-D-fructose 1,6-bisphosphate = D-glyceraldehyde 3-phosphate + dihydroxyacetone phosphate</text>
        <dbReference type="Rhea" id="RHEA:14729"/>
        <dbReference type="ChEBI" id="CHEBI:32966"/>
        <dbReference type="ChEBI" id="CHEBI:57642"/>
        <dbReference type="ChEBI" id="CHEBI:59776"/>
        <dbReference type="EC" id="4.1.2.13"/>
    </reaction>
</comment>
<dbReference type="PROSITE" id="PS00158">
    <property type="entry name" value="ALDOLASE_CLASS_I"/>
    <property type="match status" value="1"/>
</dbReference>
<reference evidence="9" key="1">
    <citation type="journal article" date="2022" name="Proc. Natl. Acad. Sci. U.S.A.">
        <title>Life cycle and functional genomics of the unicellular red alga Galdieria for elucidating algal and plant evolution and industrial use.</title>
        <authorList>
            <person name="Hirooka S."/>
            <person name="Itabashi T."/>
            <person name="Ichinose T.M."/>
            <person name="Onuma R."/>
            <person name="Fujiwara T."/>
            <person name="Yamashita S."/>
            <person name="Jong L.W."/>
            <person name="Tomita R."/>
            <person name="Iwane A.H."/>
            <person name="Miyagishima S.Y."/>
        </authorList>
    </citation>
    <scope>NUCLEOTIDE SEQUENCE</scope>
    <source>
        <strain evidence="9">NBRC 102759</strain>
    </source>
</reference>
<evidence type="ECO:0000256" key="3">
    <source>
        <dbReference type="ARBA" id="ARBA00010387"/>
    </source>
</evidence>
<dbReference type="InterPro" id="IPR000741">
    <property type="entry name" value="FBA_I"/>
</dbReference>
<evidence type="ECO:0000256" key="6">
    <source>
        <dbReference type="ARBA" id="ARBA00023239"/>
    </source>
</evidence>
<comment type="similarity">
    <text evidence="3 8">Belongs to the class I fructose-bisphosphate aldolase family.</text>
</comment>
<dbReference type="EMBL" id="BQMJ01000054">
    <property type="protein sequence ID" value="GJQ14336.1"/>
    <property type="molecule type" value="Genomic_DNA"/>
</dbReference>
<keyword evidence="6 8" id="KW-0456">Lyase</keyword>
<evidence type="ECO:0000256" key="5">
    <source>
        <dbReference type="ARBA" id="ARBA00023152"/>
    </source>
</evidence>
<dbReference type="PANTHER" id="PTHR11627">
    <property type="entry name" value="FRUCTOSE-BISPHOSPHATE ALDOLASE"/>
    <property type="match status" value="1"/>
</dbReference>
<dbReference type="EC" id="4.1.2.13" evidence="4 8"/>
<keyword evidence="7" id="KW-0704">Schiff base</keyword>
<comment type="pathway">
    <text evidence="2">Carbohydrate degradation; glycolysis; D-glyceraldehyde 3-phosphate and glycerone phosphate from D-glucose: step 4/4.</text>
</comment>
<evidence type="ECO:0000313" key="10">
    <source>
        <dbReference type="Proteomes" id="UP001061958"/>
    </source>
</evidence>
<dbReference type="CDD" id="cd00948">
    <property type="entry name" value="FBP_aldolase_I_a"/>
    <property type="match status" value="1"/>
</dbReference>
<dbReference type="GO" id="GO:0006096">
    <property type="term" value="P:glycolytic process"/>
    <property type="evidence" value="ECO:0007669"/>
    <property type="project" value="UniProtKB-KW"/>
</dbReference>
<dbReference type="Proteomes" id="UP001061958">
    <property type="component" value="Unassembled WGS sequence"/>
</dbReference>
<reference evidence="9" key="2">
    <citation type="submission" date="2022-01" db="EMBL/GenBank/DDBJ databases">
        <authorList>
            <person name="Hirooka S."/>
            <person name="Miyagishima S.Y."/>
        </authorList>
    </citation>
    <scope>NUCLEOTIDE SEQUENCE</scope>
    <source>
        <strain evidence="9">NBRC 102759</strain>
    </source>
</reference>
<dbReference type="AlphaFoldDB" id="A0A9C7USS5"/>
<dbReference type="SUPFAM" id="SSF51569">
    <property type="entry name" value="Aldolase"/>
    <property type="match status" value="1"/>
</dbReference>
<accession>A0A9C7USS5</accession>
<organism evidence="9 10">
    <name type="scientific">Galdieria partita</name>
    <dbReference type="NCBI Taxonomy" id="83374"/>
    <lineage>
        <taxon>Eukaryota</taxon>
        <taxon>Rhodophyta</taxon>
        <taxon>Bangiophyceae</taxon>
        <taxon>Galdieriales</taxon>
        <taxon>Galdieriaceae</taxon>
        <taxon>Galdieria</taxon>
    </lineage>
</organism>
<evidence type="ECO:0000256" key="1">
    <source>
        <dbReference type="ARBA" id="ARBA00000441"/>
    </source>
</evidence>
<dbReference type="InterPro" id="IPR013785">
    <property type="entry name" value="Aldolase_TIM"/>
</dbReference>
<evidence type="ECO:0000256" key="8">
    <source>
        <dbReference type="RuleBase" id="RU003994"/>
    </source>
</evidence>
<name>A0A9C7USS5_9RHOD</name>
<dbReference type="FunFam" id="3.20.20.70:FF:000140">
    <property type="entry name" value="Fructose-bisphosphate aldolase"/>
    <property type="match status" value="1"/>
</dbReference>
<protein>
    <recommendedName>
        <fullName evidence="4 8">Fructose-bisphosphate aldolase</fullName>
        <ecNumber evidence="4 8">4.1.2.13</ecNumber>
    </recommendedName>
</protein>
<proteinExistence type="inferred from homology"/>
<dbReference type="OrthoDB" id="36455at2759"/>
<dbReference type="Pfam" id="PF00274">
    <property type="entry name" value="Glycolytic"/>
    <property type="match status" value="1"/>
</dbReference>
<sequence>MALTFVSSINFNGNLFRPKNKHGNLTRSFLGVPVSPGLQVFRVKLNASQGKSHIVCLSWGVKGGVEKFADSLVETARSIASPGKGILAVDESTKTIGKRLASIGVENTEENRQAYRELLFTCEGLGQYISGAILFEETLYQNARNGKSFVDCLRSVGVIPGIKVDKGLSPLPGGENIETWCTGLDGLSERAAAYYKQGARFAKWRAVLQISPETPTELCVQENARGLARYARTVQEQGLVPIIEPEILMDGDHDIERTAQVQEHVLATVYKECDSNGVLLEGSLLKPNMTVPGADCKRQVSAEDIARYTIRTMERRVPSAVPGIMFLSGGMSEEEASVYLNVMNKIQRRGPWSLSFSYGRALQQSCLKSWKGKQENVRAAQEALLARARANSKANLGKYVPGSEPTLDKTGTFEKAYVY</sequence>
<evidence type="ECO:0000256" key="4">
    <source>
        <dbReference type="ARBA" id="ARBA00013068"/>
    </source>
</evidence>
<dbReference type="GO" id="GO:0004332">
    <property type="term" value="F:fructose-bisphosphate aldolase activity"/>
    <property type="evidence" value="ECO:0007669"/>
    <property type="project" value="UniProtKB-EC"/>
</dbReference>
<keyword evidence="10" id="KW-1185">Reference proteome</keyword>
<evidence type="ECO:0000256" key="2">
    <source>
        <dbReference type="ARBA" id="ARBA00004714"/>
    </source>
</evidence>
<keyword evidence="5 8" id="KW-0324">Glycolysis</keyword>
<comment type="caution">
    <text evidence="9">The sequence shown here is derived from an EMBL/GenBank/DDBJ whole genome shotgun (WGS) entry which is preliminary data.</text>
</comment>
<gene>
    <name evidence="9" type="ORF">GpartN1_g6127.t1</name>
</gene>
<evidence type="ECO:0000256" key="7">
    <source>
        <dbReference type="ARBA" id="ARBA00023270"/>
    </source>
</evidence>